<dbReference type="Proteomes" id="UP001190700">
    <property type="component" value="Unassembled WGS sequence"/>
</dbReference>
<keyword evidence="3" id="KW-1185">Reference proteome</keyword>
<proteinExistence type="predicted"/>
<accession>A0AAE0F8V0</accession>
<protein>
    <submittedName>
        <fullName evidence="2">Uncharacterized protein</fullName>
    </submittedName>
</protein>
<evidence type="ECO:0000256" key="1">
    <source>
        <dbReference type="SAM" id="MobiDB-lite"/>
    </source>
</evidence>
<feature type="region of interest" description="Disordered" evidence="1">
    <location>
        <begin position="1"/>
        <end position="33"/>
    </location>
</feature>
<reference evidence="2 3" key="1">
    <citation type="journal article" date="2015" name="Genome Biol. Evol.">
        <title>Comparative Genomics of a Bacterivorous Green Alga Reveals Evolutionary Causalities and Consequences of Phago-Mixotrophic Mode of Nutrition.</title>
        <authorList>
            <person name="Burns J.A."/>
            <person name="Paasch A."/>
            <person name="Narechania A."/>
            <person name="Kim E."/>
        </authorList>
    </citation>
    <scope>NUCLEOTIDE SEQUENCE [LARGE SCALE GENOMIC DNA]</scope>
    <source>
        <strain evidence="2 3">PLY_AMNH</strain>
    </source>
</reference>
<organism evidence="2 3">
    <name type="scientific">Cymbomonas tetramitiformis</name>
    <dbReference type="NCBI Taxonomy" id="36881"/>
    <lineage>
        <taxon>Eukaryota</taxon>
        <taxon>Viridiplantae</taxon>
        <taxon>Chlorophyta</taxon>
        <taxon>Pyramimonadophyceae</taxon>
        <taxon>Pyramimonadales</taxon>
        <taxon>Pyramimonadaceae</taxon>
        <taxon>Cymbomonas</taxon>
    </lineage>
</organism>
<name>A0AAE0F8V0_9CHLO</name>
<feature type="compositionally biased region" description="Acidic residues" evidence="1">
    <location>
        <begin position="9"/>
        <end position="32"/>
    </location>
</feature>
<dbReference type="EMBL" id="LGRX02022860">
    <property type="protein sequence ID" value="KAK3255149.1"/>
    <property type="molecule type" value="Genomic_DNA"/>
</dbReference>
<comment type="caution">
    <text evidence="2">The sequence shown here is derived from an EMBL/GenBank/DDBJ whole genome shotgun (WGS) entry which is preliminary data.</text>
</comment>
<evidence type="ECO:0000313" key="2">
    <source>
        <dbReference type="EMBL" id="KAK3255149.1"/>
    </source>
</evidence>
<dbReference type="AlphaFoldDB" id="A0AAE0F8V0"/>
<gene>
    <name evidence="2" type="ORF">CYMTET_35622</name>
</gene>
<sequence length="116" mass="12942">MSNTLRQDESDDDETPSEESDTPEEEESDDDGQLILDGLVAAAANKIEDLYASFVELTEKEHALISLLRSVNSDRRRETLGQLNEELNKLLDTATTEEGSRHTGNPLSAILNLRHF</sequence>
<evidence type="ECO:0000313" key="3">
    <source>
        <dbReference type="Proteomes" id="UP001190700"/>
    </source>
</evidence>